<dbReference type="AlphaFoldDB" id="A0A0B2XF86"/>
<comment type="function">
    <text evidence="7">Regulates arginine biosynthesis genes.</text>
</comment>
<evidence type="ECO:0000313" key="11">
    <source>
        <dbReference type="EMBL" id="AXN36138.1"/>
    </source>
</evidence>
<dbReference type="InterPro" id="IPR036390">
    <property type="entry name" value="WH_DNA-bd_sf"/>
</dbReference>
<evidence type="ECO:0000256" key="5">
    <source>
        <dbReference type="ARBA" id="ARBA00023125"/>
    </source>
</evidence>
<organism evidence="11 12">
    <name type="scientific">Latilactobacillus curvatus</name>
    <name type="common">Lactobacillus curvatus</name>
    <dbReference type="NCBI Taxonomy" id="28038"/>
    <lineage>
        <taxon>Bacteria</taxon>
        <taxon>Bacillati</taxon>
        <taxon>Bacillota</taxon>
        <taxon>Bacilli</taxon>
        <taxon>Lactobacillales</taxon>
        <taxon>Lactobacillaceae</taxon>
        <taxon>Latilactobacillus</taxon>
    </lineage>
</organism>
<dbReference type="InterPro" id="IPR020900">
    <property type="entry name" value="Arg_repress_DNA-bd"/>
</dbReference>
<dbReference type="GO" id="GO:1900079">
    <property type="term" value="P:regulation of arginine biosynthetic process"/>
    <property type="evidence" value="ECO:0007669"/>
    <property type="project" value="UniProtKB-UniRule"/>
</dbReference>
<evidence type="ECO:0000256" key="3">
    <source>
        <dbReference type="ARBA" id="ARBA00022490"/>
    </source>
</evidence>
<dbReference type="Gene3D" id="1.10.10.10">
    <property type="entry name" value="Winged helix-like DNA-binding domain superfamily/Winged helix DNA-binding domain"/>
    <property type="match status" value="1"/>
</dbReference>
<evidence type="ECO:0000256" key="1">
    <source>
        <dbReference type="ARBA" id="ARBA00004496"/>
    </source>
</evidence>
<gene>
    <name evidence="7 11" type="primary">argR</name>
    <name evidence="11" type="ORF">DT351_07060</name>
</gene>
<dbReference type="EMBL" id="CP031003">
    <property type="protein sequence ID" value="AXN36138.1"/>
    <property type="molecule type" value="Genomic_DNA"/>
</dbReference>
<keyword evidence="3 7" id="KW-0963">Cytoplasm</keyword>
<dbReference type="STRING" id="28038.BCY75_08985"/>
<comment type="subcellular location">
    <subcellularLocation>
        <location evidence="1 7">Cytoplasm</location>
    </subcellularLocation>
</comment>
<dbReference type="UniPathway" id="UPA00068"/>
<keyword evidence="5 7" id="KW-0238">DNA-binding</keyword>
<dbReference type="RefSeq" id="WP_004265529.1">
    <property type="nucleotide sequence ID" value="NZ_CP016028.1"/>
</dbReference>
<dbReference type="PANTHER" id="PTHR34471">
    <property type="entry name" value="ARGININE REPRESSOR"/>
    <property type="match status" value="1"/>
</dbReference>
<dbReference type="PRINTS" id="PR01467">
    <property type="entry name" value="ARGREPRESSOR"/>
</dbReference>
<keyword evidence="4 7" id="KW-0805">Transcription regulation</keyword>
<dbReference type="NCBIfam" id="TIGR01529">
    <property type="entry name" value="argR_whole"/>
    <property type="match status" value="1"/>
</dbReference>
<dbReference type="PANTHER" id="PTHR34471:SF1">
    <property type="entry name" value="ARGININE REPRESSOR"/>
    <property type="match status" value="1"/>
</dbReference>
<dbReference type="Pfam" id="PF02863">
    <property type="entry name" value="Arg_repressor_C"/>
    <property type="match status" value="1"/>
</dbReference>
<dbReference type="KEGG" id="lcv:FBA2_03500"/>
<feature type="domain" description="Arginine repressor DNA-binding" evidence="9">
    <location>
        <begin position="1"/>
        <end position="69"/>
    </location>
</feature>
<dbReference type="InterPro" id="IPR036251">
    <property type="entry name" value="Arg_repress_C_sf"/>
</dbReference>
<keyword evidence="7" id="KW-0055">Arginine biosynthesis</keyword>
<protein>
    <recommendedName>
        <fullName evidence="7 8">Arginine repressor</fullName>
    </recommendedName>
</protein>
<proteinExistence type="inferred from homology"/>
<dbReference type="Proteomes" id="UP000257607">
    <property type="component" value="Chromosome"/>
</dbReference>
<dbReference type="Pfam" id="PF01316">
    <property type="entry name" value="Arg_repressor"/>
    <property type="match status" value="1"/>
</dbReference>
<dbReference type="GO" id="GO:0051259">
    <property type="term" value="P:protein complex oligomerization"/>
    <property type="evidence" value="ECO:0007669"/>
    <property type="project" value="InterPro"/>
</dbReference>
<keyword evidence="7" id="KW-0678">Repressor</keyword>
<evidence type="ECO:0000256" key="6">
    <source>
        <dbReference type="ARBA" id="ARBA00023163"/>
    </source>
</evidence>
<evidence type="ECO:0000313" key="12">
    <source>
        <dbReference type="Proteomes" id="UP000257607"/>
    </source>
</evidence>
<dbReference type="InterPro" id="IPR036388">
    <property type="entry name" value="WH-like_DNA-bd_sf"/>
</dbReference>
<evidence type="ECO:0000256" key="8">
    <source>
        <dbReference type="NCBIfam" id="TIGR01529"/>
    </source>
</evidence>
<comment type="similarity">
    <text evidence="2 7">Belongs to the ArgR family.</text>
</comment>
<evidence type="ECO:0000256" key="7">
    <source>
        <dbReference type="HAMAP-Rule" id="MF_00173"/>
    </source>
</evidence>
<reference evidence="11 12" key="1">
    <citation type="submission" date="2018-07" db="EMBL/GenBank/DDBJ databases">
        <title>Lactobacillus curvatus genome sequence.</title>
        <authorList>
            <person name="Prechtl R."/>
        </authorList>
    </citation>
    <scope>NUCLEOTIDE SEQUENCE [LARGE SCALE GENOMIC DNA]</scope>
    <source>
        <strain evidence="11 12">TMW 1.1928</strain>
    </source>
</reference>
<dbReference type="Gene3D" id="3.30.1360.40">
    <property type="match status" value="1"/>
</dbReference>
<dbReference type="GO" id="GO:0034618">
    <property type="term" value="F:arginine binding"/>
    <property type="evidence" value="ECO:0007669"/>
    <property type="project" value="InterPro"/>
</dbReference>
<sequence>MRKVDRQRLLKNLIQTHEIERQEDFVKLLQAEDIDVTQATISRDIKEMQLIKVPNADEGYHYSLPPEKKLDVKEKLRRILRDAYITHKQQDYFVVIKALPGNGTAIANLLDQMQLSGVFGTIGGDDTVLVICKSEENAKQSTKFIEDLLK</sequence>
<dbReference type="GO" id="GO:0003700">
    <property type="term" value="F:DNA-binding transcription factor activity"/>
    <property type="evidence" value="ECO:0007669"/>
    <property type="project" value="UniProtKB-UniRule"/>
</dbReference>
<dbReference type="GO" id="GO:0003677">
    <property type="term" value="F:DNA binding"/>
    <property type="evidence" value="ECO:0007669"/>
    <property type="project" value="UniProtKB-KW"/>
</dbReference>
<keyword evidence="6 7" id="KW-0804">Transcription</keyword>
<name>A0A0B2XF86_LATCU</name>
<dbReference type="SUPFAM" id="SSF55252">
    <property type="entry name" value="C-terminal domain of arginine repressor"/>
    <property type="match status" value="1"/>
</dbReference>
<evidence type="ECO:0000256" key="2">
    <source>
        <dbReference type="ARBA" id="ARBA00008316"/>
    </source>
</evidence>
<comment type="pathway">
    <text evidence="7">Amino-acid biosynthesis; L-arginine biosynthesis [regulation].</text>
</comment>
<feature type="domain" description="Arginine repressor C-terminal" evidence="10">
    <location>
        <begin position="80"/>
        <end position="144"/>
    </location>
</feature>
<keyword evidence="7" id="KW-0028">Amino-acid biosynthesis</keyword>
<dbReference type="HAMAP" id="MF_00173">
    <property type="entry name" value="Arg_repressor"/>
    <property type="match status" value="1"/>
</dbReference>
<dbReference type="GO" id="GO:0005737">
    <property type="term" value="C:cytoplasm"/>
    <property type="evidence" value="ECO:0007669"/>
    <property type="project" value="UniProtKB-SubCell"/>
</dbReference>
<evidence type="ECO:0000256" key="4">
    <source>
        <dbReference type="ARBA" id="ARBA00023015"/>
    </source>
</evidence>
<dbReference type="GO" id="GO:0006526">
    <property type="term" value="P:L-arginine biosynthetic process"/>
    <property type="evidence" value="ECO:0007669"/>
    <property type="project" value="UniProtKB-UniPathway"/>
</dbReference>
<evidence type="ECO:0000259" key="10">
    <source>
        <dbReference type="Pfam" id="PF02863"/>
    </source>
</evidence>
<dbReference type="InterPro" id="IPR020899">
    <property type="entry name" value="Arg_repress_C"/>
</dbReference>
<dbReference type="SUPFAM" id="SSF46785">
    <property type="entry name" value="Winged helix' DNA-binding domain"/>
    <property type="match status" value="1"/>
</dbReference>
<evidence type="ECO:0000259" key="9">
    <source>
        <dbReference type="Pfam" id="PF01316"/>
    </source>
</evidence>
<accession>A0A0B2XF86</accession>
<dbReference type="InterPro" id="IPR001669">
    <property type="entry name" value="Arg_repress"/>
</dbReference>